<dbReference type="Proteomes" id="UP000030905">
    <property type="component" value="Chromosome"/>
</dbReference>
<dbReference type="AlphaFoldDB" id="A0A0H3J442"/>
<reference evidence="2 5" key="1">
    <citation type="journal article" date="2015" name="Genome Announc.">
        <title>Complete Genome Sequence of the Nitrogen-Fixing and Solvent-Producing Clostridium pasteurianum DSM 525.</title>
        <authorList>
            <person name="Poehlein A."/>
            <person name="Grosse-Honebrink A."/>
            <person name="Zhang Y."/>
            <person name="Minton N.P."/>
            <person name="Daniel R."/>
        </authorList>
    </citation>
    <scope>NUCLEOTIDE SEQUENCE [LARGE SCALE GENOMIC DNA]</scope>
    <source>
        <strain evidence="2">DSM 525</strain>
        <strain evidence="5">DSM 525 / ATCC 6013</strain>
    </source>
</reference>
<evidence type="ECO:0000259" key="1">
    <source>
        <dbReference type="Pfam" id="PF09820"/>
    </source>
</evidence>
<dbReference type="Pfam" id="PF08011">
    <property type="entry name" value="PDDEXK_9"/>
    <property type="match status" value="1"/>
</dbReference>
<reference evidence="3" key="2">
    <citation type="submission" date="2015-10" db="EMBL/GenBank/DDBJ databases">
        <title>Improved Draft Genome Sequence of Clostridium pasteurianum Strain ATCC 6013 (DSM 525) Using a Hybrid Next-Generation Sequencing Approach.</title>
        <authorList>
            <person name="Pyne M.E."/>
            <person name="Utturkar S.M."/>
            <person name="Brown S.D."/>
            <person name="Moo-Young M."/>
            <person name="Chung D.A."/>
            <person name="Chou P.C."/>
        </authorList>
    </citation>
    <scope>NUCLEOTIDE SEQUENCE</scope>
    <source>
        <strain evidence="3">ATCC 6013</strain>
    </source>
</reference>
<evidence type="ECO:0000313" key="5">
    <source>
        <dbReference type="Proteomes" id="UP000030905"/>
    </source>
</evidence>
<dbReference type="KEGG" id="cpat:CLPA_c26390"/>
<proteinExistence type="predicted"/>
<accession>A0A0H3J442</accession>
<dbReference type="KEGG" id="cpae:CPAST_c26390"/>
<dbReference type="PATRIC" id="fig|1262449.3.peg.1083"/>
<dbReference type="EMBL" id="JPGY02000001">
    <property type="protein sequence ID" value="KRU11296.1"/>
    <property type="molecule type" value="Genomic_DNA"/>
</dbReference>
<dbReference type="eggNOG" id="COG4637">
    <property type="taxonomic scope" value="Bacteria"/>
</dbReference>
<dbReference type="InterPro" id="IPR018631">
    <property type="entry name" value="AAA-ATPase-like_dom"/>
</dbReference>
<gene>
    <name evidence="2" type="ORF">CLPA_c26390</name>
    <name evidence="3" type="ORF">CP6013_00543</name>
</gene>
<protein>
    <submittedName>
        <fullName evidence="3">AAA-ATPase-like protein</fullName>
    </submittedName>
</protein>
<dbReference type="PANTHER" id="PTHR34825:SF1">
    <property type="entry name" value="AAA-ATPASE-LIKE DOMAIN-CONTAINING PROTEIN"/>
    <property type="match status" value="1"/>
</dbReference>
<name>A0A0H3J442_CLOPA</name>
<dbReference type="PANTHER" id="PTHR34825">
    <property type="entry name" value="CONSERVED PROTEIN, WITH A WEAK D-GALACTARATE DEHYDRATASE/ALTRONATE HYDROLASE DOMAIN"/>
    <property type="match status" value="1"/>
</dbReference>
<sequence length="410" mass="47596">MGTEADLELSLAYLCEYLYKYYGKKVILLIDEYDTPIEAAYINKYYDNVIGFMRNILGSALKDNIYLQKAMVTGILRVAKESIFSGLNNLSVSSIINYNFSDKFGFTEKETRILLDYYNISEDIENIKQWYDGYIFGNEIIYNPWSIVNYIENPLEGLKSYWVNTSANELVKKFLSKSDETTKRDLEMLMEEKSIKKTVDDNIIMTEIEYSSENIWSFLLFTGYLKATKKENIDGELICELKIPNKEVYTFYKGIIKKWFSETINNTKYNAMINALVSGDVKSFEYIMKEFVINSISYFDAAGKEPEKVYHAFVLGMLVSLSNEYYVKSNKESGYGRYDVMLIPKNISKLGIIIEFKKINDFSDSTIEEVTKEALDQIYDMNYRANLEEKNIKNILELAIVFKGKNVKVT</sequence>
<organism evidence="2 5">
    <name type="scientific">Clostridium pasteurianum DSM 525 = ATCC 6013</name>
    <dbReference type="NCBI Taxonomy" id="1262449"/>
    <lineage>
        <taxon>Bacteria</taxon>
        <taxon>Bacillati</taxon>
        <taxon>Bacillota</taxon>
        <taxon>Clostridia</taxon>
        <taxon>Eubacteriales</taxon>
        <taxon>Clostridiaceae</taxon>
        <taxon>Clostridium</taxon>
    </lineage>
</organism>
<feature type="domain" description="AAA-ATPase-like" evidence="1">
    <location>
        <begin position="5"/>
        <end position="84"/>
    </location>
</feature>
<evidence type="ECO:0000313" key="4">
    <source>
        <dbReference type="Proteomes" id="UP000028042"/>
    </source>
</evidence>
<reference evidence="3 4" key="3">
    <citation type="journal article" name="Genome Announc.">
        <title>Improved Draft Genome Sequence of Clostridium pasteurianum Strain ATCC 6013 (DSM 525) Using a Hybrid Next-Generation Sequencing Approach.</title>
        <authorList>
            <person name="Pyne M.E."/>
            <person name="Utturkar S."/>
            <person name="Brown S.D."/>
            <person name="Moo-Young M."/>
            <person name="Chung D.A."/>
            <person name="Chou C.P."/>
        </authorList>
    </citation>
    <scope>NUCLEOTIDE SEQUENCE [LARGE SCALE GENOMIC DNA]</scope>
    <source>
        <strain evidence="3 4">ATCC 6013</strain>
    </source>
</reference>
<dbReference type="Pfam" id="PF09820">
    <property type="entry name" value="AAA-ATPase_like"/>
    <property type="match status" value="1"/>
</dbReference>
<keyword evidence="5" id="KW-1185">Reference proteome</keyword>
<evidence type="ECO:0000313" key="3">
    <source>
        <dbReference type="EMBL" id="KRU11296.1"/>
    </source>
</evidence>
<dbReference type="EMBL" id="CP009268">
    <property type="protein sequence ID" value="AJA52694.1"/>
    <property type="molecule type" value="Genomic_DNA"/>
</dbReference>
<evidence type="ECO:0000313" key="2">
    <source>
        <dbReference type="EMBL" id="AJA52694.1"/>
    </source>
</evidence>
<dbReference type="Proteomes" id="UP000028042">
    <property type="component" value="Unassembled WGS sequence"/>
</dbReference>
<dbReference type="InterPro" id="IPR012547">
    <property type="entry name" value="PDDEXK_9"/>
</dbReference>